<reference evidence="1 2" key="1">
    <citation type="submission" date="2019-07" db="EMBL/GenBank/DDBJ databases">
        <title>Cryptosporangium phraense sp. nov., isolated from plant litter.</title>
        <authorList>
            <person name="Suriyachadkun C."/>
        </authorList>
    </citation>
    <scope>NUCLEOTIDE SEQUENCE [LARGE SCALE GENOMIC DNA]</scope>
    <source>
        <strain evidence="1 2">A-T 5661</strain>
    </source>
</reference>
<name>A0A545ANC3_9ACTN</name>
<comment type="caution">
    <text evidence="1">The sequence shown here is derived from an EMBL/GenBank/DDBJ whole genome shotgun (WGS) entry which is preliminary data.</text>
</comment>
<protein>
    <submittedName>
        <fullName evidence="1">Uncharacterized protein</fullName>
    </submittedName>
</protein>
<dbReference type="EMBL" id="VIRS01000016">
    <property type="protein sequence ID" value="TQS42827.1"/>
    <property type="molecule type" value="Genomic_DNA"/>
</dbReference>
<sequence>MTAGDDATIVDAVFAQTREGCYRLTRVHHIAGRVLRVDVDRDYYPFQSHARAEILAPSLTWTVLAYVPPAEWHRQTPVRHADAGTLAPIANLLLERALRILPASP</sequence>
<accession>A0A545ANC3</accession>
<dbReference type="OrthoDB" id="3404114at2"/>
<evidence type="ECO:0000313" key="2">
    <source>
        <dbReference type="Proteomes" id="UP000317982"/>
    </source>
</evidence>
<dbReference type="InParanoid" id="A0A545ANC3"/>
<dbReference type="AlphaFoldDB" id="A0A545ANC3"/>
<keyword evidence="2" id="KW-1185">Reference proteome</keyword>
<proteinExistence type="predicted"/>
<gene>
    <name evidence="1" type="ORF">FL583_22510</name>
</gene>
<evidence type="ECO:0000313" key="1">
    <source>
        <dbReference type="EMBL" id="TQS42827.1"/>
    </source>
</evidence>
<organism evidence="1 2">
    <name type="scientific">Cryptosporangium phraense</name>
    <dbReference type="NCBI Taxonomy" id="2593070"/>
    <lineage>
        <taxon>Bacteria</taxon>
        <taxon>Bacillati</taxon>
        <taxon>Actinomycetota</taxon>
        <taxon>Actinomycetes</taxon>
        <taxon>Cryptosporangiales</taxon>
        <taxon>Cryptosporangiaceae</taxon>
        <taxon>Cryptosporangium</taxon>
    </lineage>
</organism>
<dbReference type="Proteomes" id="UP000317982">
    <property type="component" value="Unassembled WGS sequence"/>
</dbReference>
<dbReference type="RefSeq" id="WP_142706696.1">
    <property type="nucleotide sequence ID" value="NZ_VIRS01000016.1"/>
</dbReference>